<evidence type="ECO:0000313" key="4">
    <source>
        <dbReference type="Proteomes" id="UP001501414"/>
    </source>
</evidence>
<proteinExistence type="predicted"/>
<dbReference type="SUPFAM" id="SSF55961">
    <property type="entry name" value="Bet v1-like"/>
    <property type="match status" value="1"/>
</dbReference>
<sequence length="267" mass="28502">MRTTTRTVSRTVLMRTVLTAAGLGTGLALRAARTGGSTRAEALAPLPGDVLVPDATVSITRAVSIAAPPEQVWPWLVQLGQGRGGFYSYDALENLAGLDIHSADRIDPRWQDLAVGDPVHLARDVALRVAALQPGGHLVLLGAPGAGEPDVLPFRFSWAFVLRHGEPGPDGVPRTRLLVRERYRPRSVAARLMIELVVPVSAVMSSRMLCGIRERAERGAAPVPRRVGRRAAPAGGCSAGQPVADQPRTVPDDGDAGRVVQDRRDHR</sequence>
<feature type="signal peptide" evidence="2">
    <location>
        <begin position="1"/>
        <end position="20"/>
    </location>
</feature>
<dbReference type="RefSeq" id="WP_344029910.1">
    <property type="nucleotide sequence ID" value="NZ_BAAAJK010000055.1"/>
</dbReference>
<name>A0ABN1YAT0_9PSEU</name>
<dbReference type="EMBL" id="BAAAJK010000055">
    <property type="protein sequence ID" value="GAA1402648.1"/>
    <property type="molecule type" value="Genomic_DNA"/>
</dbReference>
<dbReference type="Proteomes" id="UP001501414">
    <property type="component" value="Unassembled WGS sequence"/>
</dbReference>
<evidence type="ECO:0000256" key="2">
    <source>
        <dbReference type="SAM" id="SignalP"/>
    </source>
</evidence>
<reference evidence="3 4" key="1">
    <citation type="journal article" date="2019" name="Int. J. Syst. Evol. Microbiol.">
        <title>The Global Catalogue of Microorganisms (GCM) 10K type strain sequencing project: providing services to taxonomists for standard genome sequencing and annotation.</title>
        <authorList>
            <consortium name="The Broad Institute Genomics Platform"/>
            <consortium name="The Broad Institute Genome Sequencing Center for Infectious Disease"/>
            <person name="Wu L."/>
            <person name="Ma J."/>
        </authorList>
    </citation>
    <scope>NUCLEOTIDE SEQUENCE [LARGE SCALE GENOMIC DNA]</scope>
    <source>
        <strain evidence="3 4">JCM 11896</strain>
    </source>
</reference>
<evidence type="ECO:0000313" key="3">
    <source>
        <dbReference type="EMBL" id="GAA1402648.1"/>
    </source>
</evidence>
<keyword evidence="2" id="KW-0732">Signal</keyword>
<evidence type="ECO:0000256" key="1">
    <source>
        <dbReference type="SAM" id="MobiDB-lite"/>
    </source>
</evidence>
<protein>
    <recommendedName>
        <fullName evidence="5">SRPBCC family protein</fullName>
    </recommendedName>
</protein>
<feature type="region of interest" description="Disordered" evidence="1">
    <location>
        <begin position="220"/>
        <end position="267"/>
    </location>
</feature>
<organism evidence="3 4">
    <name type="scientific">Pseudonocardia kongjuensis</name>
    <dbReference type="NCBI Taxonomy" id="102227"/>
    <lineage>
        <taxon>Bacteria</taxon>
        <taxon>Bacillati</taxon>
        <taxon>Actinomycetota</taxon>
        <taxon>Actinomycetes</taxon>
        <taxon>Pseudonocardiales</taxon>
        <taxon>Pseudonocardiaceae</taxon>
        <taxon>Pseudonocardia</taxon>
    </lineage>
</organism>
<evidence type="ECO:0008006" key="5">
    <source>
        <dbReference type="Google" id="ProtNLM"/>
    </source>
</evidence>
<feature type="chain" id="PRO_5046061632" description="SRPBCC family protein" evidence="2">
    <location>
        <begin position="21"/>
        <end position="267"/>
    </location>
</feature>
<keyword evidence="4" id="KW-1185">Reference proteome</keyword>
<feature type="compositionally biased region" description="Low complexity" evidence="1">
    <location>
        <begin position="220"/>
        <end position="236"/>
    </location>
</feature>
<comment type="caution">
    <text evidence="3">The sequence shown here is derived from an EMBL/GenBank/DDBJ whole genome shotgun (WGS) entry which is preliminary data.</text>
</comment>
<gene>
    <name evidence="3" type="ORF">GCM10009613_62930</name>
</gene>
<accession>A0ABN1YAT0</accession>